<accession>A0AAN7UBT7</accession>
<keyword evidence="2" id="KW-1185">Reference proteome</keyword>
<reference evidence="1 2" key="1">
    <citation type="submission" date="2023-10" db="EMBL/GenBank/DDBJ databases">
        <title>Draft genome sequence of Xylaria bambusicola isolate GMP-LS, the root and basal stem rot pathogen of sugarcane in Indonesia.</title>
        <authorList>
            <person name="Selvaraj P."/>
            <person name="Muralishankar V."/>
            <person name="Muruganantham S."/>
            <person name="Sp S."/>
            <person name="Haryani S."/>
            <person name="Lau K.J.X."/>
            <person name="Naqvi N.I."/>
        </authorList>
    </citation>
    <scope>NUCLEOTIDE SEQUENCE [LARGE SCALE GENOMIC DNA]</scope>
    <source>
        <strain evidence="1">GMP-LS</strain>
    </source>
</reference>
<comment type="caution">
    <text evidence="1">The sequence shown here is derived from an EMBL/GenBank/DDBJ whole genome shotgun (WGS) entry which is preliminary data.</text>
</comment>
<gene>
    <name evidence="1" type="ORF">RRF57_001394</name>
</gene>
<evidence type="ECO:0000313" key="2">
    <source>
        <dbReference type="Proteomes" id="UP001305414"/>
    </source>
</evidence>
<sequence length="70" mass="8014">MGKEAPTMNKKPPVIFWYSRLGILLYSVNAGIERATKHADCSLEPKVYFVFLTQEINEESLHYPMDPQGI</sequence>
<proteinExistence type="predicted"/>
<protein>
    <submittedName>
        <fullName evidence="1">Uncharacterized protein</fullName>
    </submittedName>
</protein>
<name>A0AAN7UBT7_9PEZI</name>
<dbReference type="Proteomes" id="UP001305414">
    <property type="component" value="Unassembled WGS sequence"/>
</dbReference>
<dbReference type="AlphaFoldDB" id="A0AAN7UBT7"/>
<organism evidence="1 2">
    <name type="scientific">Xylaria bambusicola</name>
    <dbReference type="NCBI Taxonomy" id="326684"/>
    <lineage>
        <taxon>Eukaryota</taxon>
        <taxon>Fungi</taxon>
        <taxon>Dikarya</taxon>
        <taxon>Ascomycota</taxon>
        <taxon>Pezizomycotina</taxon>
        <taxon>Sordariomycetes</taxon>
        <taxon>Xylariomycetidae</taxon>
        <taxon>Xylariales</taxon>
        <taxon>Xylariaceae</taxon>
        <taxon>Xylaria</taxon>
    </lineage>
</organism>
<dbReference type="EMBL" id="JAWHQM010000002">
    <property type="protein sequence ID" value="KAK5625678.1"/>
    <property type="molecule type" value="Genomic_DNA"/>
</dbReference>
<evidence type="ECO:0000313" key="1">
    <source>
        <dbReference type="EMBL" id="KAK5625678.1"/>
    </source>
</evidence>